<dbReference type="Gene3D" id="3.20.80.10">
    <property type="entry name" value="Regulatory factor, effector binding domain"/>
    <property type="match status" value="1"/>
</dbReference>
<accession>A0ABQ1Z770</accession>
<dbReference type="PROSITE" id="PS01124">
    <property type="entry name" value="HTH_ARAC_FAMILY_2"/>
    <property type="match status" value="1"/>
</dbReference>
<reference evidence="6" key="1">
    <citation type="journal article" date="2019" name="Int. J. Syst. Evol. Microbiol.">
        <title>The Global Catalogue of Microorganisms (GCM) 10K type strain sequencing project: providing services to taxonomists for standard genome sequencing and annotation.</title>
        <authorList>
            <consortium name="The Broad Institute Genomics Platform"/>
            <consortium name="The Broad Institute Genome Sequencing Center for Infectious Disease"/>
            <person name="Wu L."/>
            <person name="Ma J."/>
        </authorList>
    </citation>
    <scope>NUCLEOTIDE SEQUENCE [LARGE SCALE GENOMIC DNA]</scope>
    <source>
        <strain evidence="6">CGMCC 1.12770</strain>
    </source>
</reference>
<evidence type="ECO:0000256" key="3">
    <source>
        <dbReference type="ARBA" id="ARBA00023163"/>
    </source>
</evidence>
<dbReference type="SUPFAM" id="SSF55136">
    <property type="entry name" value="Probable bacterial effector-binding domain"/>
    <property type="match status" value="1"/>
</dbReference>
<dbReference type="RefSeq" id="WP_188592048.1">
    <property type="nucleotide sequence ID" value="NZ_BMFU01000002.1"/>
</dbReference>
<keyword evidence="1" id="KW-0805">Transcription regulation</keyword>
<dbReference type="InterPro" id="IPR010499">
    <property type="entry name" value="AraC_E-bd"/>
</dbReference>
<name>A0ABQ1Z770_9BACL</name>
<organism evidence="5 6">
    <name type="scientific">Paenibacillus silvae</name>
    <dbReference type="NCBI Taxonomy" id="1325358"/>
    <lineage>
        <taxon>Bacteria</taxon>
        <taxon>Bacillati</taxon>
        <taxon>Bacillota</taxon>
        <taxon>Bacilli</taxon>
        <taxon>Bacillales</taxon>
        <taxon>Paenibacillaceae</taxon>
        <taxon>Paenibacillus</taxon>
    </lineage>
</organism>
<feature type="domain" description="HTH araC/xylS-type" evidence="4">
    <location>
        <begin position="8"/>
        <end position="106"/>
    </location>
</feature>
<keyword evidence="3" id="KW-0804">Transcription</keyword>
<protein>
    <submittedName>
        <fullName evidence="5">AraC family transcriptional regulator</fullName>
    </submittedName>
</protein>
<gene>
    <name evidence="5" type="ORF">GCM10008014_17200</name>
</gene>
<dbReference type="InterPro" id="IPR029441">
    <property type="entry name" value="Cass2"/>
</dbReference>
<sequence length="295" mass="33866">MDWLMRMNRALDHIEMNLANEIVLKDVAQCACCSSHQFQRMFSFITNVSLAEYIRRRRLTLAAIELQNSDTKVVDIAVKYGYESPVSFARAFYALHGVNPAKAREEGTALKAYPRLSFLISIKGAEPVNYRIETKESFEVFGMERIFSLNGQETPADFWKQSHENGEVERLAAHAGGVPDFLNPHYHQVHSVCSYTATEEETFPYMLCAFKKETSTTEGYTVISIPAYTWAIFPSEPFTWDQFDGVMETLYQRFFTEWLPTAGYEQVNGLEFEITGSKDGRQFAELWFAVRKITN</sequence>
<dbReference type="PANTHER" id="PTHR47504:SF5">
    <property type="entry name" value="RIGHT ORIGIN-BINDING PROTEIN"/>
    <property type="match status" value="1"/>
</dbReference>
<evidence type="ECO:0000256" key="2">
    <source>
        <dbReference type="ARBA" id="ARBA00023125"/>
    </source>
</evidence>
<dbReference type="SMART" id="SM00871">
    <property type="entry name" value="AraC_E_bind"/>
    <property type="match status" value="1"/>
</dbReference>
<dbReference type="InterPro" id="IPR050959">
    <property type="entry name" value="MarA-like"/>
</dbReference>
<dbReference type="SMART" id="SM00342">
    <property type="entry name" value="HTH_ARAC"/>
    <property type="match status" value="1"/>
</dbReference>
<dbReference type="SUPFAM" id="SSF46689">
    <property type="entry name" value="Homeodomain-like"/>
    <property type="match status" value="2"/>
</dbReference>
<dbReference type="InterPro" id="IPR009057">
    <property type="entry name" value="Homeodomain-like_sf"/>
</dbReference>
<dbReference type="Pfam" id="PF12833">
    <property type="entry name" value="HTH_18"/>
    <property type="match status" value="1"/>
</dbReference>
<dbReference type="EMBL" id="BMFU01000002">
    <property type="protein sequence ID" value="GGH51450.1"/>
    <property type="molecule type" value="Genomic_DNA"/>
</dbReference>
<evidence type="ECO:0000256" key="1">
    <source>
        <dbReference type="ARBA" id="ARBA00023015"/>
    </source>
</evidence>
<proteinExistence type="predicted"/>
<dbReference type="Gene3D" id="1.10.10.60">
    <property type="entry name" value="Homeodomain-like"/>
    <property type="match status" value="2"/>
</dbReference>
<keyword evidence="6" id="KW-1185">Reference proteome</keyword>
<dbReference type="Pfam" id="PF14526">
    <property type="entry name" value="Cass2"/>
    <property type="match status" value="1"/>
</dbReference>
<comment type="caution">
    <text evidence="5">The sequence shown here is derived from an EMBL/GenBank/DDBJ whole genome shotgun (WGS) entry which is preliminary data.</text>
</comment>
<dbReference type="InterPro" id="IPR018060">
    <property type="entry name" value="HTH_AraC"/>
</dbReference>
<dbReference type="Proteomes" id="UP000652153">
    <property type="component" value="Unassembled WGS sequence"/>
</dbReference>
<evidence type="ECO:0000313" key="6">
    <source>
        <dbReference type="Proteomes" id="UP000652153"/>
    </source>
</evidence>
<dbReference type="PANTHER" id="PTHR47504">
    <property type="entry name" value="RIGHT ORIGIN-BINDING PROTEIN"/>
    <property type="match status" value="1"/>
</dbReference>
<keyword evidence="2" id="KW-0238">DNA-binding</keyword>
<evidence type="ECO:0000313" key="5">
    <source>
        <dbReference type="EMBL" id="GGH51450.1"/>
    </source>
</evidence>
<dbReference type="InterPro" id="IPR011256">
    <property type="entry name" value="Reg_factor_effector_dom_sf"/>
</dbReference>
<evidence type="ECO:0000259" key="4">
    <source>
        <dbReference type="PROSITE" id="PS01124"/>
    </source>
</evidence>